<protein>
    <submittedName>
        <fullName evidence="1">Uncharacterized protein</fullName>
    </submittedName>
</protein>
<proteinExistence type="predicted"/>
<reference evidence="1 2" key="1">
    <citation type="submission" date="2016-10" db="EMBL/GenBank/DDBJ databases">
        <authorList>
            <person name="de Groot N.N."/>
        </authorList>
    </citation>
    <scope>NUCLEOTIDE SEQUENCE [LARGE SCALE GENOMIC DNA]</scope>
    <source>
        <strain evidence="1 2">DSM 8512</strain>
    </source>
</reference>
<keyword evidence="2" id="KW-1185">Reference proteome</keyword>
<sequence length="139" mass="14955">MNLSVQIDLSGGPARSGRAVPVRGIGRRAPPASPVSPIPVEAAACRQLWARVIETALLDATGYGTGLTAGEREPVRRHADIWLRRSPELLTVAALAEIDGRALRQRYIAGLVDMSGLILKRHGRRLNTDPDQGAAHLQQ</sequence>
<dbReference type="Proteomes" id="UP000199054">
    <property type="component" value="Unassembled WGS sequence"/>
</dbReference>
<accession>A0A1H8GGR5</accession>
<name>A0A1H8GGR5_9RHOB</name>
<dbReference type="AlphaFoldDB" id="A0A1H8GGR5"/>
<organism evidence="1 2">
    <name type="scientific">Paracoccus alcaliphilus</name>
    <dbReference type="NCBI Taxonomy" id="34002"/>
    <lineage>
        <taxon>Bacteria</taxon>
        <taxon>Pseudomonadati</taxon>
        <taxon>Pseudomonadota</taxon>
        <taxon>Alphaproteobacteria</taxon>
        <taxon>Rhodobacterales</taxon>
        <taxon>Paracoccaceae</taxon>
        <taxon>Paracoccus</taxon>
    </lineage>
</organism>
<dbReference type="EMBL" id="FODE01000006">
    <property type="protein sequence ID" value="SEN42498.1"/>
    <property type="molecule type" value="Genomic_DNA"/>
</dbReference>
<evidence type="ECO:0000313" key="2">
    <source>
        <dbReference type="Proteomes" id="UP000199054"/>
    </source>
</evidence>
<gene>
    <name evidence="1" type="ORF">SAMN04489859_1006154</name>
</gene>
<evidence type="ECO:0000313" key="1">
    <source>
        <dbReference type="EMBL" id="SEN42498.1"/>
    </source>
</evidence>
<dbReference type="STRING" id="34002.SAMN04489859_1006154"/>